<protein>
    <submittedName>
        <fullName evidence="2">XapX domain-containing protein</fullName>
    </submittedName>
</protein>
<feature type="transmembrane region" description="Helical" evidence="1">
    <location>
        <begin position="29"/>
        <end position="50"/>
    </location>
</feature>
<dbReference type="RefSeq" id="WP_091484036.1">
    <property type="nucleotide sequence ID" value="NZ_FOTR01000006.1"/>
</dbReference>
<dbReference type="NCBIfam" id="TIGR03510">
    <property type="entry name" value="XapX"/>
    <property type="match status" value="1"/>
</dbReference>
<keyword evidence="1" id="KW-0812">Transmembrane</keyword>
<accession>A0A1I4MFE4</accession>
<organism evidence="2 3">
    <name type="scientific">Gracilibacillus orientalis</name>
    <dbReference type="NCBI Taxonomy" id="334253"/>
    <lineage>
        <taxon>Bacteria</taxon>
        <taxon>Bacillati</taxon>
        <taxon>Bacillota</taxon>
        <taxon>Bacilli</taxon>
        <taxon>Bacillales</taxon>
        <taxon>Bacillaceae</taxon>
        <taxon>Gracilibacillus</taxon>
    </lineage>
</organism>
<sequence>MKELLLSLLAGIMIGIVFKFMKLPLPAPPVLAGIVGIFGVYFGGQIADWIKTLF</sequence>
<dbReference type="Pfam" id="PF07235">
    <property type="entry name" value="DUF1427"/>
    <property type="match status" value="1"/>
</dbReference>
<dbReference type="InterPro" id="IPR009872">
    <property type="entry name" value="DUF1427"/>
</dbReference>
<keyword evidence="1" id="KW-1133">Transmembrane helix</keyword>
<dbReference type="AlphaFoldDB" id="A0A1I4MFE4"/>
<keyword evidence="1" id="KW-0472">Membrane</keyword>
<gene>
    <name evidence="2" type="ORF">SAMN04487943_106221</name>
</gene>
<dbReference type="OrthoDB" id="8778565at2"/>
<evidence type="ECO:0000256" key="1">
    <source>
        <dbReference type="SAM" id="Phobius"/>
    </source>
</evidence>
<reference evidence="3" key="1">
    <citation type="submission" date="2016-10" db="EMBL/GenBank/DDBJ databases">
        <authorList>
            <person name="Varghese N."/>
            <person name="Submissions S."/>
        </authorList>
    </citation>
    <scope>NUCLEOTIDE SEQUENCE [LARGE SCALE GENOMIC DNA]</scope>
    <source>
        <strain evidence="3">CGMCC 1.4250</strain>
    </source>
</reference>
<dbReference type="InterPro" id="IPR020017">
    <property type="entry name" value="XapX_domain"/>
</dbReference>
<evidence type="ECO:0000313" key="2">
    <source>
        <dbReference type="EMBL" id="SFM01951.1"/>
    </source>
</evidence>
<dbReference type="STRING" id="334253.SAMN04487943_106221"/>
<dbReference type="Proteomes" id="UP000198565">
    <property type="component" value="Unassembled WGS sequence"/>
</dbReference>
<name>A0A1I4MFE4_9BACI</name>
<keyword evidence="3" id="KW-1185">Reference proteome</keyword>
<evidence type="ECO:0000313" key="3">
    <source>
        <dbReference type="Proteomes" id="UP000198565"/>
    </source>
</evidence>
<proteinExistence type="predicted"/>
<dbReference type="EMBL" id="FOTR01000006">
    <property type="protein sequence ID" value="SFM01951.1"/>
    <property type="molecule type" value="Genomic_DNA"/>
</dbReference>